<reference evidence="1 2" key="1">
    <citation type="submission" date="2013-10" db="EMBL/GenBank/DDBJ databases">
        <authorList>
            <consortium name="International Citrus Genome Consortium"/>
            <person name="Jenkins J."/>
            <person name="Schmutz J."/>
            <person name="Prochnik S."/>
            <person name="Rokhsar D."/>
            <person name="Gmitter F."/>
            <person name="Ollitrault P."/>
            <person name="Machado M."/>
            <person name="Talon M."/>
            <person name="Wincker P."/>
            <person name="Jaillon O."/>
            <person name="Morgante M."/>
        </authorList>
    </citation>
    <scope>NUCLEOTIDE SEQUENCE</scope>
    <source>
        <strain evidence="2">cv. Clemenules</strain>
    </source>
</reference>
<dbReference type="OMA" id="PIREYND"/>
<gene>
    <name evidence="1" type="ORF">CICLE_v10033915mg</name>
</gene>
<organism evidence="1 2">
    <name type="scientific">Citrus clementina</name>
    <name type="common">Clementine</name>
    <name type="synonym">Citrus deliciosa x Citrus sinensis</name>
    <dbReference type="NCBI Taxonomy" id="85681"/>
    <lineage>
        <taxon>Eukaryota</taxon>
        <taxon>Viridiplantae</taxon>
        <taxon>Streptophyta</taxon>
        <taxon>Embryophyta</taxon>
        <taxon>Tracheophyta</taxon>
        <taxon>Spermatophyta</taxon>
        <taxon>Magnoliopsida</taxon>
        <taxon>eudicotyledons</taxon>
        <taxon>Gunneridae</taxon>
        <taxon>Pentapetalae</taxon>
        <taxon>rosids</taxon>
        <taxon>malvids</taxon>
        <taxon>Sapindales</taxon>
        <taxon>Rutaceae</taxon>
        <taxon>Aurantioideae</taxon>
        <taxon>Citrus</taxon>
    </lineage>
</organism>
<dbReference type="PANTHER" id="PTHR48258:SF9">
    <property type="entry name" value="OS01G0348150 PROTEIN"/>
    <property type="match status" value="1"/>
</dbReference>
<evidence type="ECO:0000313" key="1">
    <source>
        <dbReference type="EMBL" id="ESR52263.1"/>
    </source>
</evidence>
<dbReference type="AlphaFoldDB" id="V4SWI5"/>
<dbReference type="Proteomes" id="UP000030687">
    <property type="component" value="Unassembled WGS sequence"/>
</dbReference>
<dbReference type="Gramene" id="ESR52263">
    <property type="protein sequence ID" value="ESR52263"/>
    <property type="gene ID" value="CICLE_v10033915mg"/>
</dbReference>
<sequence length="120" mass="13978">MKCSRYVVSACQLYTKEMDEARVVQNNRITLMAKTLQISSAIDNNPFFSNMTFYSVIREIWELDYRQFRILVFKYAWVKSNNGIKIDEYEFTLVIVVQNFNILTSAGYGLIGVGMLNHRA</sequence>
<keyword evidence="2" id="KW-1185">Reference proteome</keyword>
<dbReference type="KEGG" id="cic:CICLE_v10033915mg"/>
<evidence type="ECO:0000313" key="2">
    <source>
        <dbReference type="Proteomes" id="UP000030687"/>
    </source>
</evidence>
<dbReference type="InParanoid" id="V4SWI5"/>
<dbReference type="PANTHER" id="PTHR48258">
    <property type="entry name" value="DUF4218 DOMAIN-CONTAINING PROTEIN-RELATED"/>
    <property type="match status" value="1"/>
</dbReference>
<proteinExistence type="predicted"/>
<dbReference type="EMBL" id="KI536726">
    <property type="protein sequence ID" value="ESR52263.1"/>
    <property type="molecule type" value="Genomic_DNA"/>
</dbReference>
<accession>V4SWI5</accession>
<protein>
    <submittedName>
        <fullName evidence="1">Uncharacterized protein</fullName>
    </submittedName>
</protein>
<name>V4SWI5_CITCL</name>